<dbReference type="InterPro" id="IPR025105">
    <property type="entry name" value="DUF4010"/>
</dbReference>
<feature type="transmembrane region" description="Helical" evidence="1">
    <location>
        <begin position="91"/>
        <end position="120"/>
    </location>
</feature>
<keyword evidence="1" id="KW-0472">Membrane</keyword>
<evidence type="ECO:0000259" key="2">
    <source>
        <dbReference type="Pfam" id="PF13194"/>
    </source>
</evidence>
<dbReference type="AlphaFoldDB" id="A0A4S2CYH5"/>
<reference evidence="3 4" key="1">
    <citation type="submission" date="2019-04" db="EMBL/GenBank/DDBJ databases">
        <title>Microbes associate with the intestines of laboratory mice.</title>
        <authorList>
            <person name="Navarre W."/>
            <person name="Wong E."/>
            <person name="Huang K."/>
            <person name="Tropini C."/>
            <person name="Ng K."/>
            <person name="Yu B."/>
        </authorList>
    </citation>
    <scope>NUCLEOTIDE SEQUENCE [LARGE SCALE GENOMIC DNA]</scope>
    <source>
        <strain evidence="3 4">NM62_B4-13</strain>
    </source>
</reference>
<feature type="domain" description="DUF4010" evidence="2">
    <location>
        <begin position="222"/>
        <end position="430"/>
    </location>
</feature>
<dbReference type="PANTHER" id="PTHR39084">
    <property type="entry name" value="MEMBRANE PROTEIN-RELATED"/>
    <property type="match status" value="1"/>
</dbReference>
<name>A0A4S2CYH5_STEMA</name>
<feature type="transmembrane region" description="Helical" evidence="1">
    <location>
        <begin position="217"/>
        <end position="235"/>
    </location>
</feature>
<dbReference type="Pfam" id="PF13194">
    <property type="entry name" value="DUF4010"/>
    <property type="match status" value="1"/>
</dbReference>
<evidence type="ECO:0000256" key="1">
    <source>
        <dbReference type="SAM" id="Phobius"/>
    </source>
</evidence>
<dbReference type="Proteomes" id="UP000306631">
    <property type="component" value="Unassembled WGS sequence"/>
</dbReference>
<feature type="transmembrane region" description="Helical" evidence="1">
    <location>
        <begin position="242"/>
        <end position="264"/>
    </location>
</feature>
<dbReference type="PANTHER" id="PTHR39084:SF1">
    <property type="entry name" value="DUF4010 DOMAIN-CONTAINING PROTEIN"/>
    <property type="match status" value="1"/>
</dbReference>
<feature type="transmembrane region" description="Helical" evidence="1">
    <location>
        <begin position="308"/>
        <end position="327"/>
    </location>
</feature>
<feature type="transmembrane region" description="Helical" evidence="1">
    <location>
        <begin position="276"/>
        <end position="296"/>
    </location>
</feature>
<feature type="transmembrane region" description="Helical" evidence="1">
    <location>
        <begin position="436"/>
        <end position="456"/>
    </location>
</feature>
<sequence>MNLIEVNEIPSGSLIWIKSPQRGFCANALTESPLTDFNGHPTMLSIVQDPASTAAGLIAASVVGILAGLAWQRAGRRSAAANTRSGASVLLALVAISGGLGALLGDAGLVAGAVLLGLVIRPRPQRFQATAGTLTVLPALYMVGAIAIASPGTAILAGSAILMLLVGGPGLIRKVSATISNRDLRDVATVLVAGFLILPLLPDRPIDPWEVINPSRLGTLIVALMAVSTGAHLALRHLGPRSALALTGFAGGFVSSTATVAAMADGARSAPELAPAFAGAALLSNVAMILQLGLVMGTLAPAMLTYSMVPLACSAIVALGAAWALGWRALLRTSAVSGLAIGRPFKPLAIMVFVGLIVLLLLAAGLLREWLGDESLPWVLGISGIADVHAATASAAQMVGAERISNSAAIQAVTIALAANSLLKCVIAAARGGWRFSAPLLIGTSLIVGTFAVAAARNGWPSIS</sequence>
<dbReference type="RefSeq" id="WP_136004769.1">
    <property type="nucleotide sequence ID" value="NZ_SRYW01000007.1"/>
</dbReference>
<comment type="caution">
    <text evidence="3">The sequence shown here is derived from an EMBL/GenBank/DDBJ whole genome shotgun (WGS) entry which is preliminary data.</text>
</comment>
<feature type="transmembrane region" description="Helical" evidence="1">
    <location>
        <begin position="154"/>
        <end position="172"/>
    </location>
</feature>
<organism evidence="3 4">
    <name type="scientific">Stenotrophomonas maltophilia</name>
    <name type="common">Pseudomonas maltophilia</name>
    <name type="synonym">Xanthomonas maltophilia</name>
    <dbReference type="NCBI Taxonomy" id="40324"/>
    <lineage>
        <taxon>Bacteria</taxon>
        <taxon>Pseudomonadati</taxon>
        <taxon>Pseudomonadota</taxon>
        <taxon>Gammaproteobacteria</taxon>
        <taxon>Lysobacterales</taxon>
        <taxon>Lysobacteraceae</taxon>
        <taxon>Stenotrophomonas</taxon>
        <taxon>Stenotrophomonas maltophilia group</taxon>
    </lineage>
</organism>
<feature type="transmembrane region" description="Helical" evidence="1">
    <location>
        <begin position="347"/>
        <end position="367"/>
    </location>
</feature>
<protein>
    <submittedName>
        <fullName evidence="3">DUF4010 domain-containing protein</fullName>
    </submittedName>
</protein>
<proteinExistence type="predicted"/>
<gene>
    <name evidence="3" type="ORF">E5352_09610</name>
</gene>
<feature type="transmembrane region" description="Helical" evidence="1">
    <location>
        <begin position="51"/>
        <end position="71"/>
    </location>
</feature>
<keyword evidence="1" id="KW-1133">Transmembrane helix</keyword>
<keyword evidence="1" id="KW-0812">Transmembrane</keyword>
<feature type="transmembrane region" description="Helical" evidence="1">
    <location>
        <begin position="127"/>
        <end position="148"/>
    </location>
</feature>
<dbReference type="OrthoDB" id="9813718at2"/>
<dbReference type="EMBL" id="SRYW01000007">
    <property type="protein sequence ID" value="TGY34127.1"/>
    <property type="molecule type" value="Genomic_DNA"/>
</dbReference>
<feature type="transmembrane region" description="Helical" evidence="1">
    <location>
        <begin position="184"/>
        <end position="202"/>
    </location>
</feature>
<accession>A0A4S2CYH5</accession>
<evidence type="ECO:0000313" key="3">
    <source>
        <dbReference type="EMBL" id="TGY34127.1"/>
    </source>
</evidence>
<evidence type="ECO:0000313" key="4">
    <source>
        <dbReference type="Proteomes" id="UP000306631"/>
    </source>
</evidence>